<feature type="domain" description="AAA+ ATPase" evidence="8">
    <location>
        <begin position="260"/>
        <end position="416"/>
    </location>
</feature>
<dbReference type="Gene3D" id="3.40.50.300">
    <property type="entry name" value="P-loop containing nucleotide triphosphate hydrolases"/>
    <property type="match status" value="1"/>
</dbReference>
<dbReference type="PANTHER" id="PTHR23070">
    <property type="entry name" value="BCS1 AAA-TYPE ATPASE"/>
    <property type="match status" value="1"/>
</dbReference>
<dbReference type="Pfam" id="PF00004">
    <property type="entry name" value="AAA"/>
    <property type="match status" value="2"/>
</dbReference>
<accession>A0A328DUA1</accession>
<sequence length="437" mass="49687">MNLNIARELQERKKVFLLMELILKRWRNTGGALATVLFILRMVRAYMPSSVVRRFNQWAQKLGVFSNPYVQISVYEYIKRNMIPHAAYVAVEAYLSSKSVKQATRLKAEIANNNAAAAPDGKQQLALSMDKHESVCDEFCGAEVSWVACKSPLRQTKEWYPGMEGRSYKLVFHKKYRDLMLESYLNHVMKTGKEILGRNKPLKLYTNSVSGRTLWSHVAFDHPASFEKLAMDVAKKKEIVDDLVAFKEGRDFYARIGRAWKRGYLLYGPPGTGKSTIIAAMANFLNYDIYDLELTSITDNTKLKQLLAETTSKSIIVIEDIDCTLDITENRNKISLRTLKANIGKGNEESPPSKAREGSGPSKVTLSGLLNAMDGLWSTCSGERVIVFTTNHVEKLDPALTRRGRMDKHIELSYCTFEGFKEQETTWNWKIIPCLNR</sequence>
<protein>
    <recommendedName>
        <fullName evidence="8">AAA+ ATPase domain-containing protein</fullName>
    </recommendedName>
</protein>
<evidence type="ECO:0000313" key="10">
    <source>
        <dbReference type="Proteomes" id="UP000249390"/>
    </source>
</evidence>
<evidence type="ECO:0000313" key="9">
    <source>
        <dbReference type="EMBL" id="RAL47633.1"/>
    </source>
</evidence>
<keyword evidence="7" id="KW-0067">ATP-binding</keyword>
<dbReference type="AlphaFoldDB" id="A0A328DUA1"/>
<dbReference type="InterPro" id="IPR003960">
    <property type="entry name" value="ATPase_AAA_CS"/>
</dbReference>
<dbReference type="GO" id="GO:0009536">
    <property type="term" value="C:plastid"/>
    <property type="evidence" value="ECO:0007669"/>
    <property type="project" value="UniProtKB-SubCell"/>
</dbReference>
<keyword evidence="5" id="KW-0460">Magnesium</keyword>
<comment type="subcellular location">
    <subcellularLocation>
        <location evidence="2">Plastid</location>
    </subcellularLocation>
</comment>
<dbReference type="GO" id="GO:0005524">
    <property type="term" value="F:ATP binding"/>
    <property type="evidence" value="ECO:0007669"/>
    <property type="project" value="UniProtKB-KW"/>
</dbReference>
<dbReference type="GO" id="GO:0006950">
    <property type="term" value="P:response to stress"/>
    <property type="evidence" value="ECO:0007669"/>
    <property type="project" value="UniProtKB-ARBA"/>
</dbReference>
<evidence type="ECO:0000256" key="3">
    <source>
        <dbReference type="ARBA" id="ARBA00007448"/>
    </source>
</evidence>
<evidence type="ECO:0000259" key="8">
    <source>
        <dbReference type="SMART" id="SM00382"/>
    </source>
</evidence>
<comment type="catalytic activity">
    <reaction evidence="6">
        <text>ATP + H2O = ADP + phosphate + H(+)</text>
        <dbReference type="Rhea" id="RHEA:13065"/>
        <dbReference type="ChEBI" id="CHEBI:15377"/>
        <dbReference type="ChEBI" id="CHEBI:15378"/>
        <dbReference type="ChEBI" id="CHEBI:30616"/>
        <dbReference type="ChEBI" id="CHEBI:43474"/>
        <dbReference type="ChEBI" id="CHEBI:456216"/>
    </reaction>
</comment>
<organism evidence="9 10">
    <name type="scientific">Cuscuta australis</name>
    <dbReference type="NCBI Taxonomy" id="267555"/>
    <lineage>
        <taxon>Eukaryota</taxon>
        <taxon>Viridiplantae</taxon>
        <taxon>Streptophyta</taxon>
        <taxon>Embryophyta</taxon>
        <taxon>Tracheophyta</taxon>
        <taxon>Spermatophyta</taxon>
        <taxon>Magnoliopsida</taxon>
        <taxon>eudicotyledons</taxon>
        <taxon>Gunneridae</taxon>
        <taxon>Pentapetalae</taxon>
        <taxon>asterids</taxon>
        <taxon>lamiids</taxon>
        <taxon>Solanales</taxon>
        <taxon>Convolvulaceae</taxon>
        <taxon>Cuscuteae</taxon>
        <taxon>Cuscuta</taxon>
        <taxon>Cuscuta subgen. Grammica</taxon>
        <taxon>Cuscuta sect. Cleistogrammica</taxon>
    </lineage>
</organism>
<evidence type="ECO:0000256" key="5">
    <source>
        <dbReference type="ARBA" id="ARBA00022842"/>
    </source>
</evidence>
<dbReference type="InterPro" id="IPR050747">
    <property type="entry name" value="Mitochondrial_chaperone_BCS1"/>
</dbReference>
<evidence type="ECO:0000256" key="2">
    <source>
        <dbReference type="ARBA" id="ARBA00004474"/>
    </source>
</evidence>
<keyword evidence="10" id="KW-1185">Reference proteome</keyword>
<comment type="cofactor">
    <cofactor evidence="1">
        <name>Mg(2+)</name>
        <dbReference type="ChEBI" id="CHEBI:18420"/>
    </cofactor>
</comment>
<dbReference type="InterPro" id="IPR027417">
    <property type="entry name" value="P-loop_NTPase"/>
</dbReference>
<dbReference type="GO" id="GO:0016887">
    <property type="term" value="F:ATP hydrolysis activity"/>
    <property type="evidence" value="ECO:0007669"/>
    <property type="project" value="InterPro"/>
</dbReference>
<comment type="similarity">
    <text evidence="3">Belongs to the AAA ATPase family. BCS1 subfamily.</text>
</comment>
<dbReference type="PROSITE" id="PS00674">
    <property type="entry name" value="AAA"/>
    <property type="match status" value="1"/>
</dbReference>
<comment type="caution">
    <text evidence="9">The sequence shown here is derived from an EMBL/GenBank/DDBJ whole genome shotgun (WGS) entry which is preliminary data.</text>
</comment>
<evidence type="ECO:0000256" key="7">
    <source>
        <dbReference type="RuleBase" id="RU003651"/>
    </source>
</evidence>
<dbReference type="SUPFAM" id="SSF52540">
    <property type="entry name" value="P-loop containing nucleoside triphosphate hydrolases"/>
    <property type="match status" value="1"/>
</dbReference>
<dbReference type="EMBL" id="NQVE01000114">
    <property type="protein sequence ID" value="RAL47633.1"/>
    <property type="molecule type" value="Genomic_DNA"/>
</dbReference>
<evidence type="ECO:0000256" key="6">
    <source>
        <dbReference type="ARBA" id="ARBA00049360"/>
    </source>
</evidence>
<evidence type="ECO:0000256" key="1">
    <source>
        <dbReference type="ARBA" id="ARBA00001946"/>
    </source>
</evidence>
<keyword evidence="4" id="KW-0378">Hydrolase</keyword>
<reference evidence="9 10" key="1">
    <citation type="submission" date="2018-06" db="EMBL/GenBank/DDBJ databases">
        <title>The Genome of Cuscuta australis (Dodder) Provides Insight into the Evolution of Plant Parasitism.</title>
        <authorList>
            <person name="Liu H."/>
        </authorList>
    </citation>
    <scope>NUCLEOTIDE SEQUENCE [LARGE SCALE GENOMIC DNA]</scope>
    <source>
        <strain evidence="10">cv. Yunnan</strain>
        <tissue evidence="9">Vines</tissue>
    </source>
</reference>
<dbReference type="SMART" id="SM00382">
    <property type="entry name" value="AAA"/>
    <property type="match status" value="1"/>
</dbReference>
<gene>
    <name evidence="9" type="ORF">DM860_011371</name>
</gene>
<dbReference type="Proteomes" id="UP000249390">
    <property type="component" value="Unassembled WGS sequence"/>
</dbReference>
<proteinExistence type="inferred from homology"/>
<evidence type="ECO:0000256" key="4">
    <source>
        <dbReference type="ARBA" id="ARBA00022801"/>
    </source>
</evidence>
<keyword evidence="7" id="KW-0547">Nucleotide-binding</keyword>
<name>A0A328DUA1_9ASTE</name>
<dbReference type="InterPro" id="IPR025753">
    <property type="entry name" value="AAA_N_dom"/>
</dbReference>
<dbReference type="Pfam" id="PF14363">
    <property type="entry name" value="AAA_assoc"/>
    <property type="match status" value="1"/>
</dbReference>
<dbReference type="InterPro" id="IPR003959">
    <property type="entry name" value="ATPase_AAA_core"/>
</dbReference>
<dbReference type="InterPro" id="IPR003593">
    <property type="entry name" value="AAA+_ATPase"/>
</dbReference>
<dbReference type="CDD" id="cd19510">
    <property type="entry name" value="RecA-like_BCS1"/>
    <property type="match status" value="1"/>
</dbReference>